<dbReference type="AlphaFoldDB" id="A0A348AEN9"/>
<gene>
    <name evidence="3" type="ORF">MAMMFC1_00170</name>
</gene>
<dbReference type="InterPro" id="IPR015168">
    <property type="entry name" value="SsuA/THI5"/>
</dbReference>
<feature type="chain" id="PRO_5016831116" evidence="1">
    <location>
        <begin position="33"/>
        <end position="342"/>
    </location>
</feature>
<evidence type="ECO:0000259" key="2">
    <source>
        <dbReference type="Pfam" id="PF09084"/>
    </source>
</evidence>
<organism evidence="3 4">
    <name type="scientific">Methylomusa anaerophila</name>
    <dbReference type="NCBI Taxonomy" id="1930071"/>
    <lineage>
        <taxon>Bacteria</taxon>
        <taxon>Bacillati</taxon>
        <taxon>Bacillota</taxon>
        <taxon>Negativicutes</taxon>
        <taxon>Selenomonadales</taxon>
        <taxon>Sporomusaceae</taxon>
        <taxon>Methylomusa</taxon>
    </lineage>
</organism>
<reference evidence="3 4" key="1">
    <citation type="journal article" date="2018" name="Int. J. Syst. Evol. Microbiol.">
        <title>Methylomusa anaerophila gen. nov., sp. nov., an anaerobic methanol-utilizing bacterium isolated from a microbial fuel cell.</title>
        <authorList>
            <person name="Amano N."/>
            <person name="Yamamuro A."/>
            <person name="Miyahara M."/>
            <person name="Kouzuma A."/>
            <person name="Abe T."/>
            <person name="Watanabe K."/>
        </authorList>
    </citation>
    <scope>NUCLEOTIDE SEQUENCE [LARGE SCALE GENOMIC DNA]</scope>
    <source>
        <strain evidence="3 4">MMFC1</strain>
    </source>
</reference>
<protein>
    <submittedName>
        <fullName evidence="3">Taurine transporter substrate binding subunit</fullName>
    </submittedName>
</protein>
<dbReference type="EMBL" id="AP018449">
    <property type="protein sequence ID" value="BBB89537.1"/>
    <property type="molecule type" value="Genomic_DNA"/>
</dbReference>
<evidence type="ECO:0000313" key="4">
    <source>
        <dbReference type="Proteomes" id="UP000276437"/>
    </source>
</evidence>
<evidence type="ECO:0000313" key="3">
    <source>
        <dbReference type="EMBL" id="BBB89537.1"/>
    </source>
</evidence>
<dbReference type="KEGG" id="mana:MAMMFC1_00170"/>
<dbReference type="SUPFAM" id="SSF53850">
    <property type="entry name" value="Periplasmic binding protein-like II"/>
    <property type="match status" value="1"/>
</dbReference>
<dbReference type="PANTHER" id="PTHR30024">
    <property type="entry name" value="ALIPHATIC SULFONATES-BINDING PROTEIN-RELATED"/>
    <property type="match status" value="1"/>
</dbReference>
<dbReference type="PROSITE" id="PS51257">
    <property type="entry name" value="PROKAR_LIPOPROTEIN"/>
    <property type="match status" value="1"/>
</dbReference>
<keyword evidence="1" id="KW-0732">Signal</keyword>
<name>A0A348AEN9_9FIRM</name>
<dbReference type="Gene3D" id="3.40.190.10">
    <property type="entry name" value="Periplasmic binding protein-like II"/>
    <property type="match status" value="2"/>
</dbReference>
<dbReference type="Pfam" id="PF09084">
    <property type="entry name" value="NMT1"/>
    <property type="match status" value="1"/>
</dbReference>
<dbReference type="Proteomes" id="UP000276437">
    <property type="component" value="Chromosome"/>
</dbReference>
<feature type="domain" description="SsuA/THI5-like" evidence="2">
    <location>
        <begin position="62"/>
        <end position="277"/>
    </location>
</feature>
<accession>A0A348AEN9</accession>
<keyword evidence="4" id="KW-1185">Reference proteome</keyword>
<feature type="signal peptide" evidence="1">
    <location>
        <begin position="1"/>
        <end position="32"/>
    </location>
</feature>
<evidence type="ECO:0000256" key="1">
    <source>
        <dbReference type="SAM" id="SignalP"/>
    </source>
</evidence>
<sequence>MMLKRKESLMLTSIIVIIAMLLLAGCSSPQQARQVTKDETTGKTLDVIKLLSPYPTAVANVYIIADKLGFFKEEGIKPEFVGELPSTTQLVAAVTSGQVDVGGKHVNTTISGIAAGAKVKMVAGGSVTTKDQPHMIYVVKADSPIKSPQDLVGKRVGISGYGGCTEYTPLEYLHLNGGIADPKGKFETIILPEPNLEQALLSDKVDVIGLHLSPQYVQKHPDLRILFTDYDVWGERAGACPAYVSEKFIKEKPDVVKRFVAAVAKANNWVNANPDKALDIIAQELKVDKEKIQAYHYADDGIITDDSVQVWIDILNYYHDLKPGIKAKDLYTNEFNPNFKNK</sequence>
<proteinExistence type="predicted"/>
<dbReference type="RefSeq" id="WP_324332415.1">
    <property type="nucleotide sequence ID" value="NZ_DAINIT010000018.1"/>
</dbReference>